<evidence type="ECO:0000256" key="6">
    <source>
        <dbReference type="RuleBase" id="RU362030"/>
    </source>
</evidence>
<dbReference type="Proteomes" id="UP000517916">
    <property type="component" value="Unassembled WGS sequence"/>
</dbReference>
<accession>A0ABR6BBS3</accession>
<dbReference type="InterPro" id="IPR011610">
    <property type="entry name" value="SAM_mthyl_Trfase_ML2640-like"/>
</dbReference>
<evidence type="ECO:0000313" key="7">
    <source>
        <dbReference type="EMBL" id="MBA8924316.1"/>
    </source>
</evidence>
<dbReference type="EMBL" id="JACJID010000001">
    <property type="protein sequence ID" value="MBA8924316.1"/>
    <property type="molecule type" value="Genomic_DNA"/>
</dbReference>
<keyword evidence="3 6" id="KW-0489">Methyltransferase</keyword>
<sequence>MANQADWDIVSGVGITALAVSAARSIEAYRPDPLVSDPYAESFVRAARPEPPMPTRPGEAAPGAAWEAMGTYLGVRSRFFDTYFTESGLTQVVLLAAGLDTRAHRLDWPTGTVVYELDVRKVLEFKSQVLAEGSARARCQLRPVHIDLREDWPRALLSAGYDRDRPTAWLAEGLLPFLPDDATARLFANMHALSAPGSAIAAENIEGDVTALAEQPPMSYMVEQFGFDITEMWPADKQYEPTGWLADNGWTVRVHEADSLGEAYGRPFGPELKAMHASRLFTARLGS</sequence>
<keyword evidence="5 6" id="KW-0949">S-adenosyl-L-methionine</keyword>
<evidence type="ECO:0000313" key="8">
    <source>
        <dbReference type="Proteomes" id="UP000517916"/>
    </source>
</evidence>
<dbReference type="GO" id="GO:0008168">
    <property type="term" value="F:methyltransferase activity"/>
    <property type="evidence" value="ECO:0007669"/>
    <property type="project" value="UniProtKB-KW"/>
</dbReference>
<dbReference type="PANTHER" id="PTHR43619:SF2">
    <property type="entry name" value="S-ADENOSYL-L-METHIONINE-DEPENDENT METHYLTRANSFERASES SUPERFAMILY PROTEIN"/>
    <property type="match status" value="1"/>
</dbReference>
<dbReference type="NCBIfam" id="TIGR00027">
    <property type="entry name" value="mthyl_TIGR00027"/>
    <property type="match status" value="1"/>
</dbReference>
<evidence type="ECO:0000256" key="3">
    <source>
        <dbReference type="ARBA" id="ARBA00022603"/>
    </source>
</evidence>
<organism evidence="7 8">
    <name type="scientific">Kutzneria viridogrisea</name>
    <dbReference type="NCBI Taxonomy" id="47990"/>
    <lineage>
        <taxon>Bacteria</taxon>
        <taxon>Bacillati</taxon>
        <taxon>Actinomycetota</taxon>
        <taxon>Actinomycetes</taxon>
        <taxon>Pseudonocardiales</taxon>
        <taxon>Pseudonocardiaceae</taxon>
        <taxon>Kutzneria</taxon>
    </lineage>
</organism>
<dbReference type="Pfam" id="PF04072">
    <property type="entry name" value="LCM"/>
    <property type="match status" value="1"/>
</dbReference>
<evidence type="ECO:0000256" key="1">
    <source>
        <dbReference type="ARBA" id="ARBA00003907"/>
    </source>
</evidence>
<gene>
    <name evidence="7" type="ORF">BC739_001513</name>
</gene>
<dbReference type="Gene3D" id="3.40.50.150">
    <property type="entry name" value="Vaccinia Virus protein VP39"/>
    <property type="match status" value="1"/>
</dbReference>
<name>A0ABR6BBS3_9PSEU</name>
<dbReference type="InterPro" id="IPR029063">
    <property type="entry name" value="SAM-dependent_MTases_sf"/>
</dbReference>
<dbReference type="SUPFAM" id="SSF53335">
    <property type="entry name" value="S-adenosyl-L-methionine-dependent methyltransferases"/>
    <property type="match status" value="1"/>
</dbReference>
<dbReference type="PANTHER" id="PTHR43619">
    <property type="entry name" value="S-ADENOSYL-L-METHIONINE-DEPENDENT METHYLTRANSFERASE YKTD-RELATED"/>
    <property type="match status" value="1"/>
</dbReference>
<proteinExistence type="inferred from homology"/>
<protein>
    <recommendedName>
        <fullName evidence="6">S-adenosyl-L-methionine-dependent methyltransferase</fullName>
        <ecNumber evidence="6">2.1.1.-</ecNumber>
    </recommendedName>
</protein>
<evidence type="ECO:0000256" key="2">
    <source>
        <dbReference type="ARBA" id="ARBA00008138"/>
    </source>
</evidence>
<dbReference type="InterPro" id="IPR007213">
    <property type="entry name" value="Ppm1/Ppm2/Tcmp"/>
</dbReference>
<evidence type="ECO:0000256" key="5">
    <source>
        <dbReference type="ARBA" id="ARBA00022691"/>
    </source>
</evidence>
<evidence type="ECO:0000256" key="4">
    <source>
        <dbReference type="ARBA" id="ARBA00022679"/>
    </source>
</evidence>
<dbReference type="GO" id="GO:0032259">
    <property type="term" value="P:methylation"/>
    <property type="evidence" value="ECO:0007669"/>
    <property type="project" value="UniProtKB-KW"/>
</dbReference>
<dbReference type="EC" id="2.1.1.-" evidence="6"/>
<reference evidence="7 8" key="1">
    <citation type="submission" date="2020-08" db="EMBL/GenBank/DDBJ databases">
        <title>Genomic Encyclopedia of Archaeal and Bacterial Type Strains, Phase II (KMG-II): from individual species to whole genera.</title>
        <authorList>
            <person name="Goeker M."/>
        </authorList>
    </citation>
    <scope>NUCLEOTIDE SEQUENCE [LARGE SCALE GENOMIC DNA]</scope>
    <source>
        <strain evidence="7 8">DSM 43850</strain>
    </source>
</reference>
<comment type="similarity">
    <text evidence="2 6">Belongs to the UPF0677 family.</text>
</comment>
<comment type="caution">
    <text evidence="7">The sequence shown here is derived from an EMBL/GenBank/DDBJ whole genome shotgun (WGS) entry which is preliminary data.</text>
</comment>
<comment type="function">
    <text evidence="1 6">Exhibits S-adenosyl-L-methionine-dependent methyltransferase activity.</text>
</comment>
<dbReference type="RefSeq" id="WP_318296019.1">
    <property type="nucleotide sequence ID" value="NZ_BAAABQ010000007.1"/>
</dbReference>
<keyword evidence="8" id="KW-1185">Reference proteome</keyword>
<keyword evidence="4" id="KW-0808">Transferase</keyword>